<feature type="domain" description="C-type lectin" evidence="3">
    <location>
        <begin position="534"/>
        <end position="666"/>
    </location>
</feature>
<feature type="domain" description="C-type lectin" evidence="3">
    <location>
        <begin position="698"/>
        <end position="812"/>
    </location>
</feature>
<feature type="transmembrane region" description="Helical" evidence="2">
    <location>
        <begin position="406"/>
        <end position="430"/>
    </location>
</feature>
<dbReference type="Proteomes" id="UP000827092">
    <property type="component" value="Unassembled WGS sequence"/>
</dbReference>
<dbReference type="Pfam" id="PF00059">
    <property type="entry name" value="Lectin_C"/>
    <property type="match status" value="6"/>
</dbReference>
<feature type="domain" description="C-type lectin" evidence="3">
    <location>
        <begin position="841"/>
        <end position="962"/>
    </location>
</feature>
<dbReference type="PANTHER" id="PTHR22803">
    <property type="entry name" value="MANNOSE, PHOSPHOLIPASE, LECTIN RECEPTOR RELATED"/>
    <property type="match status" value="1"/>
</dbReference>
<dbReference type="SUPFAM" id="SSF56436">
    <property type="entry name" value="C-type lectin-like"/>
    <property type="match status" value="6"/>
</dbReference>
<dbReference type="CDD" id="cd00037">
    <property type="entry name" value="CLECT"/>
    <property type="match status" value="6"/>
</dbReference>
<dbReference type="EMBL" id="JAFNEN010000397">
    <property type="protein sequence ID" value="KAG8183914.1"/>
    <property type="molecule type" value="Genomic_DNA"/>
</dbReference>
<dbReference type="PROSITE" id="PS00615">
    <property type="entry name" value="C_TYPE_LECTIN_1"/>
    <property type="match status" value="2"/>
</dbReference>
<proteinExistence type="predicted"/>
<dbReference type="InterPro" id="IPR001304">
    <property type="entry name" value="C-type_lectin-like"/>
</dbReference>
<organism evidence="4 5">
    <name type="scientific">Oedothorax gibbosus</name>
    <dbReference type="NCBI Taxonomy" id="931172"/>
    <lineage>
        <taxon>Eukaryota</taxon>
        <taxon>Metazoa</taxon>
        <taxon>Ecdysozoa</taxon>
        <taxon>Arthropoda</taxon>
        <taxon>Chelicerata</taxon>
        <taxon>Arachnida</taxon>
        <taxon>Araneae</taxon>
        <taxon>Araneomorphae</taxon>
        <taxon>Entelegynae</taxon>
        <taxon>Araneoidea</taxon>
        <taxon>Linyphiidae</taxon>
        <taxon>Erigoninae</taxon>
        <taxon>Oedothorax</taxon>
    </lineage>
</organism>
<feature type="domain" description="C-type lectin" evidence="3">
    <location>
        <begin position="260"/>
        <end position="381"/>
    </location>
</feature>
<evidence type="ECO:0000313" key="4">
    <source>
        <dbReference type="EMBL" id="KAG8183914.1"/>
    </source>
</evidence>
<name>A0AAV6UIJ8_9ARAC</name>
<dbReference type="InterPro" id="IPR016186">
    <property type="entry name" value="C-type_lectin-like/link_sf"/>
</dbReference>
<keyword evidence="2" id="KW-0472">Membrane</keyword>
<reference evidence="4 5" key="1">
    <citation type="journal article" date="2022" name="Nat. Ecol. Evol.">
        <title>A masculinizing supergene underlies an exaggerated male reproductive morph in a spider.</title>
        <authorList>
            <person name="Hendrickx F."/>
            <person name="De Corte Z."/>
            <person name="Sonet G."/>
            <person name="Van Belleghem S.M."/>
            <person name="Kostlbacher S."/>
            <person name="Vangestel C."/>
        </authorList>
    </citation>
    <scope>NUCLEOTIDE SEQUENCE [LARGE SCALE GENOMIC DNA]</scope>
    <source>
        <strain evidence="4">W744_W776</strain>
    </source>
</reference>
<keyword evidence="2" id="KW-0812">Transmembrane</keyword>
<evidence type="ECO:0000256" key="2">
    <source>
        <dbReference type="SAM" id="Phobius"/>
    </source>
</evidence>
<dbReference type="PROSITE" id="PS50041">
    <property type="entry name" value="C_TYPE_LECTIN_2"/>
    <property type="match status" value="6"/>
</dbReference>
<accession>A0AAV6UIJ8</accession>
<evidence type="ECO:0000256" key="1">
    <source>
        <dbReference type="ARBA" id="ARBA00023157"/>
    </source>
</evidence>
<dbReference type="Gene3D" id="3.10.100.10">
    <property type="entry name" value="Mannose-Binding Protein A, subunit A"/>
    <property type="match status" value="6"/>
</dbReference>
<protein>
    <recommendedName>
        <fullName evidence="3">C-type lectin domain-containing protein</fullName>
    </recommendedName>
</protein>
<comment type="caution">
    <text evidence="4">The sequence shown here is derived from an EMBL/GenBank/DDBJ whole genome shotgun (WGS) entry which is preliminary data.</text>
</comment>
<keyword evidence="2" id="KW-1133">Transmembrane helix</keyword>
<evidence type="ECO:0000259" key="3">
    <source>
        <dbReference type="PROSITE" id="PS50041"/>
    </source>
</evidence>
<feature type="domain" description="C-type lectin" evidence="3">
    <location>
        <begin position="117"/>
        <end position="231"/>
    </location>
</feature>
<keyword evidence="1" id="KW-1015">Disulfide bond</keyword>
<feature type="transmembrane region" description="Helical" evidence="2">
    <location>
        <begin position="993"/>
        <end position="1017"/>
    </location>
</feature>
<dbReference type="AlphaFoldDB" id="A0AAV6UIJ8"/>
<dbReference type="InterPro" id="IPR018378">
    <property type="entry name" value="C-type_lectin_CS"/>
</dbReference>
<sequence length="1041" mass="120968">MDFLFTFFLLSAKENLWFGLHDRVNESVYSFDDGTPVTNATYFNWEPYEPLGFADEREDCVELVMLSTRPGGKPGQWNDVDCGIPYQFICQRKKGKFDPDYTDPKFCTSELGKGWKKNASCVYIVEEYKNWTEAENFCIESYGGHLVTITDFTTNSFLNYILQGQEENMWIGITTKNEYQQQWSSGWFVSYENWAEGVKPHDFGEGSCASRKPNGKWFIHSCNKMLPFICETTTDKTPAMKRNLEDVSCPDRPKDWRDLGGDFCYYFDLKDTVSWYEANFRCLRRGGTLAGIHSAEESLILQNYLKFMQTSIYYKWHYVHIGLHRDFREVEFAWADGVPYDFKNWEHNDGENEVEKCVMVNTDTMKWHDIDCTQARGYICSVLKIHESINEEGLKNTVINGYSTTVYVATVIGVLLLSSILGVIVFYCCFRKFKKEMRLQMHYRKYESGSGKVFDGDTYANAGSCHIRRYIANITFLLCFEVSLNICDKSMEYVLLILICFHKVFLFRAELDSTGRTLKQENTNFSCSKGWYPFGNMCYKLGGDDKIRRLPWDEAAQICRNNYNGNLATIDTKEINGFLVAFFLLNVKEDLWFGLHDKLNESEYSFEDGTIVTSNTFFNWEPQEPSGIRDEPEDCVEMVILSTQPGGKPGQWNDNSCGVYFQFICQKKKPSEALMHKFHPDYSDPRFCTSEVGKGWKKEASCFYIVKEQRRWAEAENFFVQNYGGHLATITDFTIQLFLDYILQEQEYNFWIGITTKNEFQQQWSSGWYVSYENWAEGEKPHDYSEGSCASRKPNGKWVIHSCNRKLPFICETTTDKPPVLKHKLKSATCPNSPAGWRDLGGDFCYYIDLKNTVTWFEANFRCLRRGGTLAGIHSAEESLILQNFLKFMKTDEHYATHFVHIGLYRDYREVEFVWADGMPYDFKNWEHNDGENELEKCVMVHTGNMKWHDVDCVRANGYACSIIKVSSNHVQGREDKETVCTTLISSGYSTTVYIATIIGVLLISSFLGVVICYCIFRKFKQEIRLQMHYRHYENDSERVT</sequence>
<feature type="domain" description="C-type lectin" evidence="3">
    <location>
        <begin position="1"/>
        <end position="91"/>
    </location>
</feature>
<dbReference type="InterPro" id="IPR050111">
    <property type="entry name" value="C-type_lectin/snaclec_domain"/>
</dbReference>
<keyword evidence="5" id="KW-1185">Reference proteome</keyword>
<dbReference type="InterPro" id="IPR016187">
    <property type="entry name" value="CTDL_fold"/>
</dbReference>
<evidence type="ECO:0000313" key="5">
    <source>
        <dbReference type="Proteomes" id="UP000827092"/>
    </source>
</evidence>
<dbReference type="SMART" id="SM00034">
    <property type="entry name" value="CLECT"/>
    <property type="match status" value="5"/>
</dbReference>
<gene>
    <name evidence="4" type="ORF">JTE90_029022</name>
</gene>